<dbReference type="PRINTS" id="PR01078">
    <property type="entry name" value="AMINACHANNEL"/>
</dbReference>
<accession>A0AAE1CSB3</accession>
<keyword evidence="10 11" id="KW-0407">Ion channel</keyword>
<dbReference type="InterPro" id="IPR001873">
    <property type="entry name" value="ENaC"/>
</dbReference>
<sequence>MTINVSKPSLKLAWSSNVPDQLSETNTCSEKKAYDIRFKELVEATMVSKRSGQDVKGFAESTTAHGLKYAFSEESSRFRRMAWFLAFIAALTYLSYQLISVSIDYYRFPMKAENRLTRMESLAFPTVTICNLNHADSSKTDDPAAITDIYRVAKGCMWSEIMNMSLSDMKNNETYRPYLEQRYMNIVKQVAWDVEDMFKFCMWNGKAISCDEILSPYWTLNGKCFKLNGNYSNPLVATGSGLGGGFFAAMKTSLEGHTFSDEGLYGFKLLLHHMYDAPDVYSKGFVVSPGFGYHFSFVAETIKYLPYPFKSQDDMYCSDYPLPSKDKMRKKSFDYGPYSLTACITHKAKVETSRLCGCDIKNCTLYEHLNCFGPNFKRIYDDATKTDLLGCSIPCTLRSYRPVISQAAYPSPELSDMMNRMKKNETYMNSDSKSEHLGLSLFFEDLILRELVHKPVYNSLSFLGVLGGNMGLLLGASILTVAELFEFIMLLLWGLFNKNKENPAIKPQ</sequence>
<evidence type="ECO:0000256" key="8">
    <source>
        <dbReference type="ARBA" id="ARBA00023136"/>
    </source>
</evidence>
<evidence type="ECO:0000256" key="10">
    <source>
        <dbReference type="ARBA" id="ARBA00023303"/>
    </source>
</evidence>
<comment type="caution">
    <text evidence="13">The sequence shown here is derived from an EMBL/GenBank/DDBJ whole genome shotgun (WGS) entry which is preliminary data.</text>
</comment>
<feature type="transmembrane region" description="Helical" evidence="12">
    <location>
        <begin position="470"/>
        <end position="496"/>
    </location>
</feature>
<dbReference type="EMBL" id="JAWDGP010006956">
    <property type="protein sequence ID" value="KAK3732564.1"/>
    <property type="molecule type" value="Genomic_DNA"/>
</dbReference>
<keyword evidence="4 11" id="KW-0812">Transmembrane</keyword>
<dbReference type="PANTHER" id="PTHR11690:SF300">
    <property type="entry name" value="PICKPOCKET PROTEIN 19"/>
    <property type="match status" value="1"/>
</dbReference>
<keyword evidence="6" id="KW-0915">Sodium</keyword>
<keyword evidence="5 12" id="KW-1133">Transmembrane helix</keyword>
<dbReference type="Gene3D" id="2.60.470.10">
    <property type="entry name" value="Acid-sensing ion channels like domains"/>
    <property type="match status" value="1"/>
</dbReference>
<keyword evidence="14" id="KW-1185">Reference proteome</keyword>
<evidence type="ECO:0000256" key="4">
    <source>
        <dbReference type="ARBA" id="ARBA00022692"/>
    </source>
</evidence>
<comment type="similarity">
    <text evidence="11">Belongs to the amiloride-sensitive sodium channel (TC 1.A.6) family.</text>
</comment>
<feature type="transmembrane region" description="Helical" evidence="12">
    <location>
        <begin position="81"/>
        <end position="99"/>
    </location>
</feature>
<evidence type="ECO:0000256" key="2">
    <source>
        <dbReference type="ARBA" id="ARBA00022448"/>
    </source>
</evidence>
<evidence type="ECO:0000256" key="12">
    <source>
        <dbReference type="SAM" id="Phobius"/>
    </source>
</evidence>
<evidence type="ECO:0000313" key="14">
    <source>
        <dbReference type="Proteomes" id="UP001283361"/>
    </source>
</evidence>
<dbReference type="Pfam" id="PF00858">
    <property type="entry name" value="ASC"/>
    <property type="match status" value="1"/>
</dbReference>
<dbReference type="GO" id="GO:0005886">
    <property type="term" value="C:plasma membrane"/>
    <property type="evidence" value="ECO:0007669"/>
    <property type="project" value="TreeGrafter"/>
</dbReference>
<evidence type="ECO:0000256" key="1">
    <source>
        <dbReference type="ARBA" id="ARBA00004141"/>
    </source>
</evidence>
<name>A0AAE1CSB3_9GAST</name>
<dbReference type="Proteomes" id="UP001283361">
    <property type="component" value="Unassembled WGS sequence"/>
</dbReference>
<dbReference type="Gene3D" id="1.10.287.770">
    <property type="entry name" value="YojJ-like"/>
    <property type="match status" value="1"/>
</dbReference>
<keyword evidence="3 11" id="KW-0894">Sodium channel</keyword>
<evidence type="ECO:0000256" key="6">
    <source>
        <dbReference type="ARBA" id="ARBA00023053"/>
    </source>
</evidence>
<gene>
    <name evidence="13" type="ORF">RRG08_009734</name>
</gene>
<comment type="subcellular location">
    <subcellularLocation>
        <location evidence="1">Membrane</location>
        <topology evidence="1">Multi-pass membrane protein</topology>
    </subcellularLocation>
</comment>
<reference evidence="13" key="1">
    <citation type="journal article" date="2023" name="G3 (Bethesda)">
        <title>A reference genome for the long-term kleptoplast-retaining sea slug Elysia crispata morphotype clarki.</title>
        <authorList>
            <person name="Eastman K.E."/>
            <person name="Pendleton A.L."/>
            <person name="Shaikh M.A."/>
            <person name="Suttiyut T."/>
            <person name="Ogas R."/>
            <person name="Tomko P."/>
            <person name="Gavelis G."/>
            <person name="Widhalm J.R."/>
            <person name="Wisecaver J.H."/>
        </authorList>
    </citation>
    <scope>NUCLEOTIDE SEQUENCE</scope>
    <source>
        <strain evidence="13">ECLA1</strain>
    </source>
</reference>
<dbReference type="GO" id="GO:0015280">
    <property type="term" value="F:ligand-gated sodium channel activity"/>
    <property type="evidence" value="ECO:0007669"/>
    <property type="project" value="TreeGrafter"/>
</dbReference>
<evidence type="ECO:0000256" key="11">
    <source>
        <dbReference type="RuleBase" id="RU000679"/>
    </source>
</evidence>
<evidence type="ECO:0000256" key="5">
    <source>
        <dbReference type="ARBA" id="ARBA00022989"/>
    </source>
</evidence>
<protein>
    <submittedName>
        <fullName evidence="13">Uncharacterized protein</fullName>
    </submittedName>
</protein>
<dbReference type="AlphaFoldDB" id="A0AAE1CSB3"/>
<evidence type="ECO:0000313" key="13">
    <source>
        <dbReference type="EMBL" id="KAK3732564.1"/>
    </source>
</evidence>
<evidence type="ECO:0000256" key="3">
    <source>
        <dbReference type="ARBA" id="ARBA00022461"/>
    </source>
</evidence>
<evidence type="ECO:0000256" key="7">
    <source>
        <dbReference type="ARBA" id="ARBA00023065"/>
    </source>
</evidence>
<keyword evidence="8 12" id="KW-0472">Membrane</keyword>
<keyword evidence="2 11" id="KW-0813">Transport</keyword>
<keyword evidence="7 11" id="KW-0406">Ion transport</keyword>
<dbReference type="PANTHER" id="PTHR11690">
    <property type="entry name" value="AMILORIDE-SENSITIVE SODIUM CHANNEL-RELATED"/>
    <property type="match status" value="1"/>
</dbReference>
<proteinExistence type="inferred from homology"/>
<keyword evidence="9 11" id="KW-0739">Sodium transport</keyword>
<organism evidence="13 14">
    <name type="scientific">Elysia crispata</name>
    <name type="common">lettuce slug</name>
    <dbReference type="NCBI Taxonomy" id="231223"/>
    <lineage>
        <taxon>Eukaryota</taxon>
        <taxon>Metazoa</taxon>
        <taxon>Spiralia</taxon>
        <taxon>Lophotrochozoa</taxon>
        <taxon>Mollusca</taxon>
        <taxon>Gastropoda</taxon>
        <taxon>Heterobranchia</taxon>
        <taxon>Euthyneura</taxon>
        <taxon>Panpulmonata</taxon>
        <taxon>Sacoglossa</taxon>
        <taxon>Placobranchoidea</taxon>
        <taxon>Plakobranchidae</taxon>
        <taxon>Elysia</taxon>
    </lineage>
</organism>
<evidence type="ECO:0000256" key="9">
    <source>
        <dbReference type="ARBA" id="ARBA00023201"/>
    </source>
</evidence>